<evidence type="ECO:0000256" key="1">
    <source>
        <dbReference type="SAM" id="SignalP"/>
    </source>
</evidence>
<protein>
    <recommendedName>
        <fullName evidence="2">Fimbrial-type adhesion domain-containing protein</fullName>
    </recommendedName>
</protein>
<reference evidence="3" key="1">
    <citation type="submission" date="2022-06" db="EMBL/GenBank/DDBJ databases">
        <title>Dynamics of rice microbiomes reveals core vertical transmitted seed endophytes.</title>
        <authorList>
            <person name="Liao K."/>
            <person name="Zhang X."/>
        </authorList>
    </citation>
    <scope>NUCLEOTIDE SEQUENCE</scope>
    <source>
        <strain evidence="3">JT1-17</strain>
    </source>
</reference>
<dbReference type="AlphaFoldDB" id="A0AAJ1FSB3"/>
<dbReference type="EMBL" id="JANFVX010000001">
    <property type="protein sequence ID" value="MCW0342240.1"/>
    <property type="molecule type" value="Genomic_DNA"/>
</dbReference>
<dbReference type="RefSeq" id="WP_050598411.1">
    <property type="nucleotide sequence ID" value="NZ_CP028033.1"/>
</dbReference>
<sequence>MKLIRLRALLLFLVVTGGPVYAVSEGDTTQINVSGTIVESSACTINAATGNKIEVFFGDDVYIDKINGSDYKRTLIPIKLDCSNSAGLTMSLKINASGVGEGCNKYLCTDHEGLALKLFKDKTIDLNVGKELSFVVGKNGVATLPPSIYASPIITGAQKPKAGLFLSAATVVIDIK</sequence>
<proteinExistence type="predicted"/>
<evidence type="ECO:0000259" key="2">
    <source>
        <dbReference type="Pfam" id="PF00419"/>
    </source>
</evidence>
<dbReference type="PANTHER" id="PTHR33420">
    <property type="entry name" value="FIMBRIAL SUBUNIT ELFA-RELATED"/>
    <property type="match status" value="1"/>
</dbReference>
<accession>A0AAJ1FSB3</accession>
<dbReference type="InterPro" id="IPR000259">
    <property type="entry name" value="Adhesion_dom_fimbrial"/>
</dbReference>
<dbReference type="InterPro" id="IPR036937">
    <property type="entry name" value="Adhesion_dom_fimbrial_sf"/>
</dbReference>
<dbReference type="GO" id="GO:0043709">
    <property type="term" value="P:cell adhesion involved in single-species biofilm formation"/>
    <property type="evidence" value="ECO:0007669"/>
    <property type="project" value="TreeGrafter"/>
</dbReference>
<dbReference type="InterPro" id="IPR050263">
    <property type="entry name" value="Bact_Fimbrial_Adh_Pro"/>
</dbReference>
<feature type="chain" id="PRO_5042599055" description="Fimbrial-type adhesion domain-containing protein" evidence="1">
    <location>
        <begin position="23"/>
        <end position="176"/>
    </location>
</feature>
<comment type="caution">
    <text evidence="3">The sequence shown here is derived from an EMBL/GenBank/DDBJ whole genome shotgun (WGS) entry which is preliminary data.</text>
</comment>
<feature type="signal peptide" evidence="1">
    <location>
        <begin position="1"/>
        <end position="22"/>
    </location>
</feature>
<organism evidence="3 4">
    <name type="scientific">Pantoea ananas</name>
    <name type="common">Erwinia uredovora</name>
    <dbReference type="NCBI Taxonomy" id="553"/>
    <lineage>
        <taxon>Bacteria</taxon>
        <taxon>Pseudomonadati</taxon>
        <taxon>Pseudomonadota</taxon>
        <taxon>Gammaproteobacteria</taxon>
        <taxon>Enterobacterales</taxon>
        <taxon>Erwiniaceae</taxon>
        <taxon>Pantoea</taxon>
    </lineage>
</organism>
<name>A0AAJ1FSB3_PANAN</name>
<dbReference type="Proteomes" id="UP001208888">
    <property type="component" value="Unassembled WGS sequence"/>
</dbReference>
<dbReference type="InterPro" id="IPR008966">
    <property type="entry name" value="Adhesion_dom_sf"/>
</dbReference>
<gene>
    <name evidence="3" type="ORF">NB703_000333</name>
</gene>
<keyword evidence="1" id="KW-0732">Signal</keyword>
<dbReference type="Pfam" id="PF00419">
    <property type="entry name" value="Fimbrial"/>
    <property type="match status" value="1"/>
</dbReference>
<dbReference type="GO" id="GO:0009289">
    <property type="term" value="C:pilus"/>
    <property type="evidence" value="ECO:0007669"/>
    <property type="project" value="InterPro"/>
</dbReference>
<dbReference type="Gene3D" id="2.60.40.1090">
    <property type="entry name" value="Fimbrial-type adhesion domain"/>
    <property type="match status" value="1"/>
</dbReference>
<dbReference type="PANTHER" id="PTHR33420:SF26">
    <property type="entry name" value="FIMBRIAL SUBUNIT"/>
    <property type="match status" value="1"/>
</dbReference>
<evidence type="ECO:0000313" key="4">
    <source>
        <dbReference type="Proteomes" id="UP001208888"/>
    </source>
</evidence>
<dbReference type="SUPFAM" id="SSF49401">
    <property type="entry name" value="Bacterial adhesins"/>
    <property type="match status" value="1"/>
</dbReference>
<feature type="domain" description="Fimbrial-type adhesion" evidence="2">
    <location>
        <begin position="31"/>
        <end position="175"/>
    </location>
</feature>
<evidence type="ECO:0000313" key="3">
    <source>
        <dbReference type="EMBL" id="MCW0342240.1"/>
    </source>
</evidence>